<sequence>MTSKGYESTEEFAAPSRDGLKKIALSEQMSEESGNEIMAALQTGLPQLIERLSTVLPEEGPMLLTILGSMMNPGTPSQQ</sequence>
<reference evidence="1" key="1">
    <citation type="submission" date="2019-08" db="EMBL/GenBank/DDBJ databases">
        <authorList>
            <person name="Kucharzyk K."/>
            <person name="Murdoch R.W."/>
            <person name="Higgins S."/>
            <person name="Loffler F."/>
        </authorList>
    </citation>
    <scope>NUCLEOTIDE SEQUENCE</scope>
</reference>
<dbReference type="AlphaFoldDB" id="A0A645G9D9"/>
<gene>
    <name evidence="1" type="ORF">SDC9_169975</name>
</gene>
<dbReference type="EMBL" id="VSSQ01070868">
    <property type="protein sequence ID" value="MPN22592.1"/>
    <property type="molecule type" value="Genomic_DNA"/>
</dbReference>
<protein>
    <submittedName>
        <fullName evidence="1">Uncharacterized protein</fullName>
    </submittedName>
</protein>
<evidence type="ECO:0000313" key="1">
    <source>
        <dbReference type="EMBL" id="MPN22592.1"/>
    </source>
</evidence>
<name>A0A645G9D9_9ZZZZ</name>
<accession>A0A645G9D9</accession>
<organism evidence="1">
    <name type="scientific">bioreactor metagenome</name>
    <dbReference type="NCBI Taxonomy" id="1076179"/>
    <lineage>
        <taxon>unclassified sequences</taxon>
        <taxon>metagenomes</taxon>
        <taxon>ecological metagenomes</taxon>
    </lineage>
</organism>
<comment type="caution">
    <text evidence="1">The sequence shown here is derived from an EMBL/GenBank/DDBJ whole genome shotgun (WGS) entry which is preliminary data.</text>
</comment>
<proteinExistence type="predicted"/>